<evidence type="ECO:0000313" key="3">
    <source>
        <dbReference type="EMBL" id="ERL84477.1"/>
    </source>
</evidence>
<evidence type="ECO:0008006" key="5">
    <source>
        <dbReference type="Google" id="ProtNLM"/>
    </source>
</evidence>
<feature type="signal peptide" evidence="2">
    <location>
        <begin position="1"/>
        <end position="21"/>
    </location>
</feature>
<feature type="chain" id="PRO_5004655709" description="VM domain-containing protein" evidence="2">
    <location>
        <begin position="22"/>
        <end position="470"/>
    </location>
</feature>
<dbReference type="AlphaFoldDB" id="U4TUN3"/>
<reference evidence="3 4" key="1">
    <citation type="journal article" date="2013" name="Genome Biol.">
        <title>Draft genome of the mountain pine beetle, Dendroctonus ponderosae Hopkins, a major forest pest.</title>
        <authorList>
            <person name="Keeling C.I."/>
            <person name="Yuen M.M."/>
            <person name="Liao N.Y."/>
            <person name="Docking T.R."/>
            <person name="Chan S.K."/>
            <person name="Taylor G.A."/>
            <person name="Palmquist D.L."/>
            <person name="Jackman S.D."/>
            <person name="Nguyen A."/>
            <person name="Li M."/>
            <person name="Henderson H."/>
            <person name="Janes J.K."/>
            <person name="Zhao Y."/>
            <person name="Pandoh P."/>
            <person name="Moore R."/>
            <person name="Sperling F.A."/>
            <person name="Huber D.P."/>
            <person name="Birol I."/>
            <person name="Jones S.J."/>
            <person name="Bohlmann J."/>
        </authorList>
    </citation>
    <scope>NUCLEOTIDE SEQUENCE</scope>
</reference>
<sequence length="470" mass="51559">MEYPLVTVILLLACTLTRSLADVSSLQDQAQEQLDPLQDQDQDLNTNNQDKRTICAALNSCGRSNGAYVKRVVIKGGLKPQAFGYAPIRVGVKPTFLGGYRYSKPKIHFSLKAPSVAAQSGWKPVQAAVKPVVELKPGVDVIHNTPGASHVDHVAPTNVGHVHLQPLRPSYVHLRPEHVDQVHQINVPHGNHFDSFTHLDHVGAVAQSVIPTIVKPFAPSPTLFEVTRPNLGVLPLGSRFLTPVWKQAPHVHLAPALHAAPAVPVVPRPALIPQPEVSVEYHGTRNYLPLPGAGPLYQQNPLVNQVLPFEHAVQPLPFQHAAHGFAPQQPLPFQHAAHGFAVPQQTLPHDHPTQFLAPEQQLPHPSSPHFQQQLQAIQQYQDIPQGQLPLEGEPQASIDQYIQNNQEAFAANFDQSNVIQPGQTDVQIPYHLPQHGGWNVVQQGGLQQDSSGFGQQVFRPSQQLEAPYKK</sequence>
<feature type="compositionally biased region" description="Polar residues" evidence="1">
    <location>
        <begin position="445"/>
        <end position="464"/>
    </location>
</feature>
<feature type="region of interest" description="Disordered" evidence="1">
    <location>
        <begin position="445"/>
        <end position="470"/>
    </location>
</feature>
<dbReference type="OrthoDB" id="6777242at2759"/>
<evidence type="ECO:0000256" key="1">
    <source>
        <dbReference type="SAM" id="MobiDB-lite"/>
    </source>
</evidence>
<dbReference type="EMBL" id="KB631581">
    <property type="protein sequence ID" value="ERL84477.1"/>
    <property type="molecule type" value="Genomic_DNA"/>
</dbReference>
<evidence type="ECO:0000256" key="2">
    <source>
        <dbReference type="SAM" id="SignalP"/>
    </source>
</evidence>
<organism evidence="3 4">
    <name type="scientific">Dendroctonus ponderosae</name>
    <name type="common">Mountain pine beetle</name>
    <dbReference type="NCBI Taxonomy" id="77166"/>
    <lineage>
        <taxon>Eukaryota</taxon>
        <taxon>Metazoa</taxon>
        <taxon>Ecdysozoa</taxon>
        <taxon>Arthropoda</taxon>
        <taxon>Hexapoda</taxon>
        <taxon>Insecta</taxon>
        <taxon>Pterygota</taxon>
        <taxon>Neoptera</taxon>
        <taxon>Endopterygota</taxon>
        <taxon>Coleoptera</taxon>
        <taxon>Polyphaga</taxon>
        <taxon>Cucujiformia</taxon>
        <taxon>Curculionidae</taxon>
        <taxon>Scolytinae</taxon>
        <taxon>Dendroctonus</taxon>
    </lineage>
</organism>
<dbReference type="Proteomes" id="UP000030742">
    <property type="component" value="Unassembled WGS sequence"/>
</dbReference>
<dbReference type="STRING" id="77166.U4TUN3"/>
<gene>
    <name evidence="3" type="ORF">D910_01908</name>
</gene>
<protein>
    <recommendedName>
        <fullName evidence="5">VM domain-containing protein</fullName>
    </recommendedName>
</protein>
<accession>U4TUN3</accession>
<name>U4TUN3_DENPD</name>
<proteinExistence type="predicted"/>
<keyword evidence="2" id="KW-0732">Signal</keyword>
<evidence type="ECO:0000313" key="4">
    <source>
        <dbReference type="Proteomes" id="UP000030742"/>
    </source>
</evidence>